<organism evidence="1 2">
    <name type="scientific">Commensalibacter papalotli</name>
    <name type="common">ex Servin-Garciduenas et al. 2014</name>
    <dbReference type="NCBI Taxonomy" id="1208583"/>
    <lineage>
        <taxon>Bacteria</taxon>
        <taxon>Pseudomonadati</taxon>
        <taxon>Pseudomonadota</taxon>
        <taxon>Alphaproteobacteria</taxon>
        <taxon>Acetobacterales</taxon>
        <taxon>Acetobacteraceae</taxon>
    </lineage>
</organism>
<dbReference type="RefSeq" id="WP_034340399.1">
    <property type="nucleotide sequence ID" value="NZ_ATSX01000003.1"/>
</dbReference>
<evidence type="ECO:0000313" key="1">
    <source>
        <dbReference type="EMBL" id="EUK17605.1"/>
    </source>
</evidence>
<accession>W7DRW3</accession>
<gene>
    <name evidence="1" type="ORF">COMX_09106</name>
</gene>
<proteinExistence type="predicted"/>
<protein>
    <submittedName>
        <fullName evidence="1">Uncharacterized protein</fullName>
    </submittedName>
</protein>
<sequence length="272" mass="31506">MNIYLLDRNIIIDIEKFQKNKESLNDNSLKLIDKLQTLDESNNTFSCMLSAIEGHHKRQQTTQEFEETSKQEILILKSFFKKAKVDETPLLSAISGLKKESDQAPIHSEFNLFANFLENVNSIIFSDVKNEQILPQCDKIIETAQKLKIPKNHYIVIACLAIIAGSSECRKLIKPTKDIKKENAYNVISDLSIIHYFNILRSMPGFNESQFIFLTNDQGLQFFLDNIIIEKSIYMGQDSEITFIQTTIKEYKKPLFPRLNEKDFLLLMDKLK</sequence>
<name>W7DRW3_9PROT</name>
<dbReference type="STRING" id="1208583.COMX_09106"/>
<keyword evidence="2" id="KW-1185">Reference proteome</keyword>
<dbReference type="EMBL" id="ATSX01000003">
    <property type="protein sequence ID" value="EUK17605.1"/>
    <property type="molecule type" value="Genomic_DNA"/>
</dbReference>
<dbReference type="Proteomes" id="UP000019250">
    <property type="component" value="Unassembled WGS sequence"/>
</dbReference>
<comment type="caution">
    <text evidence="1">The sequence shown here is derived from an EMBL/GenBank/DDBJ whole genome shotgun (WGS) entry which is preliminary data.</text>
</comment>
<dbReference type="AlphaFoldDB" id="W7DRW3"/>
<reference evidence="1 2" key="1">
    <citation type="journal article" date="2014" name="Genome Announc.">
        <title>Draft Genome Sequence of Commensalibacter papalotli MX01, a Symbiont Identified from the Guts of Overwintering Monarch Butterflies.</title>
        <authorList>
            <person name="Servin-Garciduenas L.E."/>
            <person name="Sanchez-Quinto A."/>
            <person name="Martinez-Romero E."/>
        </authorList>
    </citation>
    <scope>NUCLEOTIDE SEQUENCE [LARGE SCALE GENOMIC DNA]</scope>
    <source>
        <strain evidence="2">MX-MONARCH01</strain>
    </source>
</reference>
<evidence type="ECO:0000313" key="2">
    <source>
        <dbReference type="Proteomes" id="UP000019250"/>
    </source>
</evidence>